<feature type="domain" description="Ig-like" evidence="7">
    <location>
        <begin position="301"/>
        <end position="370"/>
    </location>
</feature>
<dbReference type="InterPro" id="IPR013098">
    <property type="entry name" value="Ig_I-set"/>
</dbReference>
<dbReference type="SMART" id="SM00408">
    <property type="entry name" value="IGc2"/>
    <property type="match status" value="3"/>
</dbReference>
<proteinExistence type="predicted"/>
<feature type="domain" description="Ig-like" evidence="7">
    <location>
        <begin position="374"/>
        <end position="466"/>
    </location>
</feature>
<evidence type="ECO:0000256" key="4">
    <source>
        <dbReference type="ARBA" id="ARBA00022737"/>
    </source>
</evidence>
<dbReference type="Pfam" id="PF07679">
    <property type="entry name" value="I-set"/>
    <property type="match status" value="5"/>
</dbReference>
<dbReference type="InterPro" id="IPR036179">
    <property type="entry name" value="Ig-like_dom_sf"/>
</dbReference>
<feature type="domain" description="Ig-like" evidence="7">
    <location>
        <begin position="470"/>
        <end position="538"/>
    </location>
</feature>
<dbReference type="InterPro" id="IPR003599">
    <property type="entry name" value="Ig_sub"/>
</dbReference>
<dbReference type="PROSITE" id="PS50835">
    <property type="entry name" value="IG_LIKE"/>
    <property type="match status" value="3"/>
</dbReference>
<feature type="domain" description="Fibronectin type-III" evidence="8">
    <location>
        <begin position="104"/>
        <end position="200"/>
    </location>
</feature>
<keyword evidence="6" id="KW-0393">Immunoglobulin domain</keyword>
<dbReference type="FunFam" id="2.60.40.10:FF:000211">
    <property type="entry name" value="Obscurin-like protein 1"/>
    <property type="match status" value="2"/>
</dbReference>
<dbReference type="InterPro" id="IPR007110">
    <property type="entry name" value="Ig-like_dom"/>
</dbReference>
<dbReference type="FunFam" id="2.60.40.10:FF:000464">
    <property type="entry name" value="Putative obscurin-like protein 1"/>
    <property type="match status" value="1"/>
</dbReference>
<name>A0A8C2G8L8_CYPCA</name>
<accession>A0A8C2G8L8</accession>
<keyword evidence="5" id="KW-1015">Disulfide bond</keyword>
<evidence type="ECO:0000259" key="8">
    <source>
        <dbReference type="PROSITE" id="PS50853"/>
    </source>
</evidence>
<dbReference type="GO" id="GO:0005737">
    <property type="term" value="C:cytoplasm"/>
    <property type="evidence" value="ECO:0007669"/>
    <property type="project" value="UniProtKB-SubCell"/>
</dbReference>
<dbReference type="SUPFAM" id="SSF49265">
    <property type="entry name" value="Fibronectin type III"/>
    <property type="match status" value="1"/>
</dbReference>
<dbReference type="SUPFAM" id="SSF48726">
    <property type="entry name" value="Immunoglobulin"/>
    <property type="match status" value="5"/>
</dbReference>
<evidence type="ECO:0000256" key="1">
    <source>
        <dbReference type="ARBA" id="ARBA00004496"/>
    </source>
</evidence>
<dbReference type="Gene3D" id="2.60.40.10">
    <property type="entry name" value="Immunoglobulins"/>
    <property type="match status" value="6"/>
</dbReference>
<dbReference type="FunFam" id="2.60.40.10:FF:000241">
    <property type="entry name" value="obscurin-like protein 1 isoform X2"/>
    <property type="match status" value="1"/>
</dbReference>
<dbReference type="CDD" id="cd00063">
    <property type="entry name" value="FN3"/>
    <property type="match status" value="1"/>
</dbReference>
<reference evidence="9" key="1">
    <citation type="submission" date="2025-08" db="UniProtKB">
        <authorList>
            <consortium name="Ensembl"/>
        </authorList>
    </citation>
    <scope>IDENTIFICATION</scope>
</reference>
<dbReference type="AlphaFoldDB" id="A0A8C2G8L8"/>
<dbReference type="InterPro" id="IPR052385">
    <property type="entry name" value="Obscurin/Obscurin-like_Reg"/>
</dbReference>
<dbReference type="Ensembl" id="ENSCCRT00020072502.1">
    <property type="protein sequence ID" value="ENSCCRP00020065893.1"/>
    <property type="gene ID" value="ENSCCRG00020030899.1"/>
</dbReference>
<dbReference type="InterPro" id="IPR003598">
    <property type="entry name" value="Ig_sub2"/>
</dbReference>
<dbReference type="PANTHER" id="PTHR35971">
    <property type="entry name" value="SI:DKEY-31G6.6"/>
    <property type="match status" value="1"/>
</dbReference>
<organism evidence="9 10">
    <name type="scientific">Cyprinus carpio</name>
    <name type="common">Common carp</name>
    <dbReference type="NCBI Taxonomy" id="7962"/>
    <lineage>
        <taxon>Eukaryota</taxon>
        <taxon>Metazoa</taxon>
        <taxon>Chordata</taxon>
        <taxon>Craniata</taxon>
        <taxon>Vertebrata</taxon>
        <taxon>Euteleostomi</taxon>
        <taxon>Actinopterygii</taxon>
        <taxon>Neopterygii</taxon>
        <taxon>Teleostei</taxon>
        <taxon>Ostariophysi</taxon>
        <taxon>Cypriniformes</taxon>
        <taxon>Cyprinidae</taxon>
        <taxon>Cyprininae</taxon>
        <taxon>Cyprinus</taxon>
    </lineage>
</organism>
<sequence>GSGRVHFHGTIVKKLPRRLEVMEGENAAFFVEVEQDDMDICWFKDGLQLQETHQTIIKSFGKTHILVFVDTSYQDSGTITFMAGRSITNSKLRVKTARHCPPICPVSVQMNTDSLNGAILSWSASPNLQNSTKSVYVLERQEVGSQEWQRCLTTETATSAEVLGDSVPCEGDYRFRICCVNKYGRSGHVEFPKVVHLAPGPKIKTPLKNAVVTEGEDAVFSIELSANLIGTWFLNSQQLQDSGRFSITQSKNQHTLRIQQVPNVYDGAEITFIATGVRDSATLQIKGQHLHGVNFHTIEVGNPIVLYCEVSHPTANVQWFKDGQELHVEEGLNIQSDGNMRRIVIQSAEYFHSGVYTCKSNNDILTFNVNIEAPPVSFKEITQEERQKSAMELDPVVLTCELSRPDEPANWFKDGVAVLQSDNITIQSEGTMKRLIIRSAALPDAGTYTCQAGDQTMSFTVNIKVTIVDPKDDIHMEHYVSEEVVLNCELSRSNGEAHWFKDGLKLQESENVRLSAEGPYRRVIILCASKRDSGEYVCDTGGDSIFFQLIITGKYQIICFSLYFY</sequence>
<dbReference type="InterPro" id="IPR036116">
    <property type="entry name" value="FN3_sf"/>
</dbReference>
<dbReference type="InterPro" id="IPR013783">
    <property type="entry name" value="Ig-like_fold"/>
</dbReference>
<evidence type="ECO:0000256" key="3">
    <source>
        <dbReference type="ARBA" id="ARBA00022553"/>
    </source>
</evidence>
<evidence type="ECO:0000256" key="6">
    <source>
        <dbReference type="ARBA" id="ARBA00023319"/>
    </source>
</evidence>
<keyword evidence="4" id="KW-0677">Repeat</keyword>
<dbReference type="PROSITE" id="PS50853">
    <property type="entry name" value="FN3"/>
    <property type="match status" value="1"/>
</dbReference>
<dbReference type="SMART" id="SM00409">
    <property type="entry name" value="IG"/>
    <property type="match status" value="5"/>
</dbReference>
<evidence type="ECO:0000259" key="7">
    <source>
        <dbReference type="PROSITE" id="PS50835"/>
    </source>
</evidence>
<evidence type="ECO:0000256" key="5">
    <source>
        <dbReference type="ARBA" id="ARBA00023157"/>
    </source>
</evidence>
<evidence type="ECO:0000256" key="2">
    <source>
        <dbReference type="ARBA" id="ARBA00022490"/>
    </source>
</evidence>
<dbReference type="PANTHER" id="PTHR35971:SF3">
    <property type="entry name" value="OBSCURIN-LIKE PROTEIN 1 ISOFORM X1"/>
    <property type="match status" value="1"/>
</dbReference>
<dbReference type="Proteomes" id="UP000694701">
    <property type="component" value="Unplaced"/>
</dbReference>
<protein>
    <submittedName>
        <fullName evidence="9">Obscurin like cytoskeletal adaptor 1a</fullName>
    </submittedName>
</protein>
<keyword evidence="2" id="KW-0963">Cytoplasm</keyword>
<dbReference type="InterPro" id="IPR003961">
    <property type="entry name" value="FN3_dom"/>
</dbReference>
<dbReference type="FunFam" id="2.60.40.10:FF:001752">
    <property type="entry name" value="obscurin-like isoform X3"/>
    <property type="match status" value="1"/>
</dbReference>
<keyword evidence="3" id="KW-0597">Phosphoprotein</keyword>
<evidence type="ECO:0000313" key="9">
    <source>
        <dbReference type="Ensembl" id="ENSCCRP00020065893.1"/>
    </source>
</evidence>
<evidence type="ECO:0000313" key="10">
    <source>
        <dbReference type="Proteomes" id="UP000694701"/>
    </source>
</evidence>
<comment type="subcellular location">
    <subcellularLocation>
        <location evidence="1">Cytoplasm</location>
    </subcellularLocation>
</comment>